<dbReference type="SUPFAM" id="SSF52141">
    <property type="entry name" value="Uracil-DNA glycosylase-like"/>
    <property type="match status" value="1"/>
</dbReference>
<dbReference type="PANTHER" id="PTHR13235:SF2">
    <property type="entry name" value="SINGLE-STRAND SELECTIVE MONOFUNCTIONAL URACIL DNA GLYCOSYLASE"/>
    <property type="match status" value="1"/>
</dbReference>
<organism evidence="5">
    <name type="scientific">Homalodisca liturata</name>
    <dbReference type="NCBI Taxonomy" id="320908"/>
    <lineage>
        <taxon>Eukaryota</taxon>
        <taxon>Metazoa</taxon>
        <taxon>Ecdysozoa</taxon>
        <taxon>Arthropoda</taxon>
        <taxon>Hexapoda</taxon>
        <taxon>Insecta</taxon>
        <taxon>Pterygota</taxon>
        <taxon>Neoptera</taxon>
        <taxon>Paraneoptera</taxon>
        <taxon>Hemiptera</taxon>
        <taxon>Auchenorrhyncha</taxon>
        <taxon>Membracoidea</taxon>
        <taxon>Cicadellidae</taxon>
        <taxon>Cicadellinae</taxon>
        <taxon>Proconiini</taxon>
        <taxon>Homalodisca</taxon>
    </lineage>
</organism>
<name>A0A1B6IE16_9HEMI</name>
<dbReference type="PANTHER" id="PTHR13235">
    <property type="entry name" value="SINGLE-STRAND SELECTIVE MONOFUNCTIONAL URACIL DNA GLYCOSYLASE"/>
    <property type="match status" value="1"/>
</dbReference>
<dbReference type="GO" id="GO:0017065">
    <property type="term" value="F:single-strand selective uracil DNA N-glycosylase activity"/>
    <property type="evidence" value="ECO:0007669"/>
    <property type="project" value="InterPro"/>
</dbReference>
<dbReference type="Gene3D" id="3.40.470.10">
    <property type="entry name" value="Uracil-DNA glycosylase-like domain"/>
    <property type="match status" value="1"/>
</dbReference>
<gene>
    <name evidence="5" type="ORF">g.19072</name>
</gene>
<evidence type="ECO:0000256" key="3">
    <source>
        <dbReference type="ARBA" id="ARBA00023125"/>
    </source>
</evidence>
<evidence type="ECO:0008006" key="6">
    <source>
        <dbReference type="Google" id="ProtNLM"/>
    </source>
</evidence>
<dbReference type="GO" id="GO:0000703">
    <property type="term" value="F:oxidized pyrimidine nucleobase lesion DNA N-glycosylase activity"/>
    <property type="evidence" value="ECO:0007669"/>
    <property type="project" value="TreeGrafter"/>
</dbReference>
<feature type="non-terminal residue" evidence="5">
    <location>
        <position position="107"/>
    </location>
</feature>
<accession>A0A1B6IE16</accession>
<evidence type="ECO:0000313" key="5">
    <source>
        <dbReference type="EMBL" id="JAS85175.1"/>
    </source>
</evidence>
<dbReference type="EMBL" id="GECU01022531">
    <property type="protein sequence ID" value="JAS85175.1"/>
    <property type="molecule type" value="Transcribed_RNA"/>
</dbReference>
<keyword evidence="3" id="KW-0238">DNA-binding</keyword>
<dbReference type="GO" id="GO:0006284">
    <property type="term" value="P:base-excision repair"/>
    <property type="evidence" value="ECO:0007669"/>
    <property type="project" value="InterPro"/>
</dbReference>
<dbReference type="AlphaFoldDB" id="A0A1B6IE16"/>
<reference evidence="5" key="1">
    <citation type="submission" date="2015-11" db="EMBL/GenBank/DDBJ databases">
        <title>De novo transcriptome assembly of four potential Pierce s Disease insect vectors from Arizona vineyards.</title>
        <authorList>
            <person name="Tassone E.E."/>
        </authorList>
    </citation>
    <scope>NUCLEOTIDE SEQUENCE</scope>
</reference>
<dbReference type="InterPro" id="IPR039134">
    <property type="entry name" value="SMUG1"/>
</dbReference>
<keyword evidence="4" id="KW-0234">DNA repair</keyword>
<dbReference type="GO" id="GO:0003677">
    <property type="term" value="F:DNA binding"/>
    <property type="evidence" value="ECO:0007669"/>
    <property type="project" value="UniProtKB-KW"/>
</dbReference>
<dbReference type="InterPro" id="IPR036895">
    <property type="entry name" value="Uracil-DNA_glycosylase-like_sf"/>
</dbReference>
<evidence type="ECO:0000256" key="1">
    <source>
        <dbReference type="ARBA" id="ARBA00022763"/>
    </source>
</evidence>
<keyword evidence="2" id="KW-0378">Hydrolase</keyword>
<keyword evidence="1" id="KW-0227">DNA damage</keyword>
<protein>
    <recommendedName>
        <fullName evidence="6">Uracil-DNA glycosylase-like domain-containing protein</fullName>
    </recommendedName>
</protein>
<proteinExistence type="predicted"/>
<evidence type="ECO:0000256" key="4">
    <source>
        <dbReference type="ARBA" id="ARBA00023204"/>
    </source>
</evidence>
<sequence>MTDFPSSNCSKYFLKSHEPAPYKLTHLVEILYQIQYELSLLLSCDDLSKKLNPVVEYVYNPLHYARDNYLEFLQTYIYSQKKLMFLGINPGPWGMVQTGIPFGEVNI</sequence>
<evidence type="ECO:0000256" key="2">
    <source>
        <dbReference type="ARBA" id="ARBA00022801"/>
    </source>
</evidence>